<accession>A0A2I9D1R7</accession>
<protein>
    <submittedName>
        <fullName evidence="1">Uncharacterized protein</fullName>
    </submittedName>
</protein>
<proteinExistence type="predicted"/>
<reference evidence="2" key="1">
    <citation type="submission" date="2018-01" db="EMBL/GenBank/DDBJ databases">
        <title>Draft Genome Sequence of the Radioresistant Bacterium Deinococcus aerius TR0125, Isolated from the Higher Atmosphere above Japan.</title>
        <authorList>
            <person name="Satoh K."/>
            <person name="Arai H."/>
            <person name="Sanzen T."/>
            <person name="Kawaguchi Y."/>
            <person name="Hayashi H."/>
            <person name="Yokobori S."/>
            <person name="Yamagishi A."/>
            <person name="Oono Y."/>
            <person name="Narumi I."/>
        </authorList>
    </citation>
    <scope>NUCLEOTIDE SEQUENCE [LARGE SCALE GENOMIC DNA]</scope>
    <source>
        <strain evidence="2">TR0125</strain>
    </source>
</reference>
<keyword evidence="2" id="KW-1185">Reference proteome</keyword>
<dbReference type="OrthoDB" id="70279at2"/>
<dbReference type="RefSeq" id="WP_103127580.1">
    <property type="nucleotide sequence ID" value="NZ_BFAG01000001.1"/>
</dbReference>
<dbReference type="Proteomes" id="UP000236569">
    <property type="component" value="Unassembled WGS sequence"/>
</dbReference>
<gene>
    <name evidence="1" type="ORF">DAERI_010162</name>
</gene>
<evidence type="ECO:0000313" key="1">
    <source>
        <dbReference type="EMBL" id="GBF03990.1"/>
    </source>
</evidence>
<dbReference type="AlphaFoldDB" id="A0A2I9D1R7"/>
<sequence>MRFLLLALVAAVALLYFTFGLRLGYVTLTPTHLLNAQGQNSYAYSLFEDGKSVGVRGTCTVSSGRATLRLVDPSGTQVAGQECPPGRWSVSLVGSGHPGVYRLFVEFNHYTGTLDLDEVRD</sequence>
<name>A0A2I9D1R7_9DEIO</name>
<comment type="caution">
    <text evidence="1">The sequence shown here is derived from an EMBL/GenBank/DDBJ whole genome shotgun (WGS) entry which is preliminary data.</text>
</comment>
<evidence type="ECO:0000313" key="2">
    <source>
        <dbReference type="Proteomes" id="UP000236569"/>
    </source>
</evidence>
<dbReference type="EMBL" id="BFAG01000001">
    <property type="protein sequence ID" value="GBF03990.1"/>
    <property type="molecule type" value="Genomic_DNA"/>
</dbReference>
<organism evidence="1 2">
    <name type="scientific">Deinococcus aerius</name>
    <dbReference type="NCBI Taxonomy" id="200253"/>
    <lineage>
        <taxon>Bacteria</taxon>
        <taxon>Thermotogati</taxon>
        <taxon>Deinococcota</taxon>
        <taxon>Deinococci</taxon>
        <taxon>Deinococcales</taxon>
        <taxon>Deinococcaceae</taxon>
        <taxon>Deinococcus</taxon>
    </lineage>
</organism>